<accession>A0A0F9I4D4</accession>
<feature type="region of interest" description="Disordered" evidence="1">
    <location>
        <begin position="1"/>
        <end position="76"/>
    </location>
</feature>
<dbReference type="EMBL" id="LAZR01020488">
    <property type="protein sequence ID" value="KKL88695.1"/>
    <property type="molecule type" value="Genomic_DNA"/>
</dbReference>
<reference evidence="2" key="1">
    <citation type="journal article" date="2015" name="Nature">
        <title>Complex archaea that bridge the gap between prokaryotes and eukaryotes.</title>
        <authorList>
            <person name="Spang A."/>
            <person name="Saw J.H."/>
            <person name="Jorgensen S.L."/>
            <person name="Zaremba-Niedzwiedzka K."/>
            <person name="Martijn J."/>
            <person name="Lind A.E."/>
            <person name="van Eijk R."/>
            <person name="Schleper C."/>
            <person name="Guy L."/>
            <person name="Ettema T.J."/>
        </authorList>
    </citation>
    <scope>NUCLEOTIDE SEQUENCE</scope>
</reference>
<feature type="compositionally biased region" description="Basic residues" evidence="1">
    <location>
        <begin position="7"/>
        <end position="16"/>
    </location>
</feature>
<feature type="compositionally biased region" description="Basic and acidic residues" evidence="1">
    <location>
        <begin position="37"/>
        <end position="46"/>
    </location>
</feature>
<dbReference type="AlphaFoldDB" id="A0A0F9I4D4"/>
<feature type="compositionally biased region" description="Basic and acidic residues" evidence="1">
    <location>
        <begin position="110"/>
        <end position="132"/>
    </location>
</feature>
<feature type="region of interest" description="Disordered" evidence="1">
    <location>
        <begin position="90"/>
        <end position="143"/>
    </location>
</feature>
<protein>
    <submittedName>
        <fullName evidence="2">Uncharacterized protein</fullName>
    </submittedName>
</protein>
<name>A0A0F9I4D4_9ZZZZ</name>
<comment type="caution">
    <text evidence="2">The sequence shown here is derived from an EMBL/GenBank/DDBJ whole genome shotgun (WGS) entry which is preliminary data.</text>
</comment>
<gene>
    <name evidence="2" type="ORF">LCGC14_1922100</name>
</gene>
<evidence type="ECO:0000256" key="1">
    <source>
        <dbReference type="SAM" id="MobiDB-lite"/>
    </source>
</evidence>
<proteinExistence type="predicted"/>
<sequence>MLTLRAAFHKRLRKARRQPDGSYTPETPRVVSAPEKVTGDQPDRPKGFTMGPPPPERRAGAYPPAKPTPVGKHKNVKAAVMKAVRLVAKHKDKRGSTAHHQGSFAPSLHGRREAEERARKERFQREAERRYDAPSGPYNEEDI</sequence>
<evidence type="ECO:0000313" key="2">
    <source>
        <dbReference type="EMBL" id="KKL88695.1"/>
    </source>
</evidence>
<organism evidence="2">
    <name type="scientific">marine sediment metagenome</name>
    <dbReference type="NCBI Taxonomy" id="412755"/>
    <lineage>
        <taxon>unclassified sequences</taxon>
        <taxon>metagenomes</taxon>
        <taxon>ecological metagenomes</taxon>
    </lineage>
</organism>